<dbReference type="Gene3D" id="2.60.40.10">
    <property type="entry name" value="Immunoglobulins"/>
    <property type="match status" value="1"/>
</dbReference>
<feature type="active site" evidence="7">
    <location>
        <position position="708"/>
    </location>
</feature>
<dbReference type="RefSeq" id="WP_259629532.1">
    <property type="nucleotide sequence ID" value="NZ_JANYMP010000041.1"/>
</dbReference>
<evidence type="ECO:0000259" key="12">
    <source>
        <dbReference type="Pfam" id="PF02927"/>
    </source>
</evidence>
<dbReference type="EC" id="3.2.1.4" evidence="8"/>
<dbReference type="InterPro" id="IPR008928">
    <property type="entry name" value="6-hairpin_glycosidase_sf"/>
</dbReference>
<keyword evidence="8" id="KW-0732">Signal</keyword>
<dbReference type="InterPro" id="IPR004197">
    <property type="entry name" value="Cellulase_Ig-like"/>
</dbReference>
<feature type="domain" description="Cellulase Ig-like" evidence="12">
    <location>
        <begin position="179"/>
        <end position="258"/>
    </location>
</feature>
<organism evidence="13 14">
    <name type="scientific">Umezawaea endophytica</name>
    <dbReference type="NCBI Taxonomy" id="1654476"/>
    <lineage>
        <taxon>Bacteria</taxon>
        <taxon>Bacillati</taxon>
        <taxon>Actinomycetota</taxon>
        <taxon>Actinomycetes</taxon>
        <taxon>Pseudonocardiales</taxon>
        <taxon>Pseudonocardiaceae</taxon>
        <taxon>Umezawaea</taxon>
    </lineage>
</organism>
<keyword evidence="14" id="KW-1185">Reference proteome</keyword>
<dbReference type="InterPro" id="IPR001701">
    <property type="entry name" value="Glyco_hydro_9"/>
</dbReference>
<dbReference type="Pfam" id="PF00759">
    <property type="entry name" value="Glyco_hydro_9"/>
    <property type="match status" value="1"/>
</dbReference>
<dbReference type="InterPro" id="IPR008979">
    <property type="entry name" value="Galactose-bd-like_sf"/>
</dbReference>
<sequence>MSATARLFTAALPLVLLVGLATPAHAETYERVLNGTFDSGKTPWWSSGNSPSRVESGRLCADIPAGTVNPWESMIGQNDVPLEAGQPYTLRFTASATKPVTVRAVVALADPPSTATLTKPVPLTAEPKAFEFTGTSTRATTRGQVAIQAGGAKEAYTLCLDDVSLTGGAIRPGDGWTYGSPVRVNQLGYAATEDKRASIVNASAQPVTWRLLDGVGEVVTTGSTTVKGDDAMSGDHVHIADFSRVRTVGTGYTLVVGADVSEPFDIARSPYDALRRDSLAYFYHNRSGIPIEAKYVGDTHSRPAGHVGVAPNKGDTSVPCLPGTCDYSLDVSGGWYDAGDHGKYVVNGALAAWQLMDTYERSLRTLDFEGLRDGLLAIPEQANRVPDVLDEARWEVEFLLKMRVPANEPLAGMAHHKIHDLAWTGHPMLPSNDPQPRYLHAPSTAATLNLAAAGAQCARIWALWDPAFSRKCLAAAETAWQAANAHPDVYAPREDSVGGGPYDDTDVSDEFSWAAAELYATTGKRAYLGRVTTKLTPAGFSWKDTGALADLTIARLPERFPVDRVLPARKRILAVADGHVRDLRGQGYPNPSLPTDGAYAWGSTSATTNAAMIMGMAYDLSFRSEYRDAVLESMDYLLGRNGLNQSFISGYGDRASHNQHHRHWSHQINSALPSPPPGSLAGGPNSGLQDPVAQQNLPGCKPAKCYIDDIGSWSTNEVAVNWNSSLAWVAAFVDAR</sequence>
<comment type="catalytic activity">
    <reaction evidence="8">
        <text>Endohydrolysis of (1-&gt;4)-beta-D-glucosidic linkages in cellulose, lichenin and cereal beta-D-glucans.</text>
        <dbReference type="EC" id="3.2.1.4"/>
    </reaction>
</comment>
<dbReference type="InterPro" id="IPR013783">
    <property type="entry name" value="Ig-like_fold"/>
</dbReference>
<feature type="domain" description="CBM-cenC" evidence="11">
    <location>
        <begin position="32"/>
        <end position="150"/>
    </location>
</feature>
<evidence type="ECO:0000259" key="10">
    <source>
        <dbReference type="Pfam" id="PF00759"/>
    </source>
</evidence>
<dbReference type="GO" id="GO:0008810">
    <property type="term" value="F:cellulase activity"/>
    <property type="evidence" value="ECO:0007669"/>
    <property type="project" value="UniProtKB-EC"/>
</dbReference>
<evidence type="ECO:0000313" key="13">
    <source>
        <dbReference type="EMBL" id="MCS7484078.1"/>
    </source>
</evidence>
<dbReference type="InterPro" id="IPR012341">
    <property type="entry name" value="6hp_glycosidase-like_sf"/>
</dbReference>
<dbReference type="SUPFAM" id="SSF48208">
    <property type="entry name" value="Six-hairpin glycosidases"/>
    <property type="match status" value="1"/>
</dbReference>
<evidence type="ECO:0000256" key="6">
    <source>
        <dbReference type="PROSITE-ProRule" id="PRU10059"/>
    </source>
</evidence>
<dbReference type="CDD" id="cd02850">
    <property type="entry name" value="E_set_Cellulase_N"/>
    <property type="match status" value="1"/>
</dbReference>
<dbReference type="Gene3D" id="2.60.120.260">
    <property type="entry name" value="Galactose-binding domain-like"/>
    <property type="match status" value="1"/>
</dbReference>
<evidence type="ECO:0000256" key="7">
    <source>
        <dbReference type="PROSITE-ProRule" id="PRU10060"/>
    </source>
</evidence>
<dbReference type="AlphaFoldDB" id="A0A9X3A762"/>
<name>A0A9X3A762_9PSEU</name>
<dbReference type="InterPro" id="IPR014756">
    <property type="entry name" value="Ig_E-set"/>
</dbReference>
<evidence type="ECO:0000256" key="9">
    <source>
        <dbReference type="SAM" id="MobiDB-lite"/>
    </source>
</evidence>
<evidence type="ECO:0000256" key="1">
    <source>
        <dbReference type="ARBA" id="ARBA00007072"/>
    </source>
</evidence>
<keyword evidence="3 6" id="KW-0119">Carbohydrate metabolism</keyword>
<dbReference type="PANTHER" id="PTHR22298">
    <property type="entry name" value="ENDO-1,4-BETA-GLUCANASE"/>
    <property type="match status" value="1"/>
</dbReference>
<evidence type="ECO:0000256" key="5">
    <source>
        <dbReference type="ARBA" id="ARBA00023326"/>
    </source>
</evidence>
<proteinExistence type="inferred from homology"/>
<feature type="chain" id="PRO_5041013169" description="Endoglucanase" evidence="8">
    <location>
        <begin position="27"/>
        <end position="736"/>
    </location>
</feature>
<protein>
    <recommendedName>
        <fullName evidence="8">Endoglucanase</fullName>
        <ecNumber evidence="8">3.2.1.4</ecNumber>
    </recommendedName>
</protein>
<evidence type="ECO:0000256" key="8">
    <source>
        <dbReference type="RuleBase" id="RU361166"/>
    </source>
</evidence>
<evidence type="ECO:0000259" key="11">
    <source>
        <dbReference type="Pfam" id="PF02018"/>
    </source>
</evidence>
<dbReference type="InterPro" id="IPR033126">
    <property type="entry name" value="Glyco_hydro_9_Asp/Glu_AS"/>
</dbReference>
<feature type="region of interest" description="Disordered" evidence="9">
    <location>
        <begin position="658"/>
        <end position="694"/>
    </location>
</feature>
<dbReference type="GO" id="GO:0030245">
    <property type="term" value="P:cellulose catabolic process"/>
    <property type="evidence" value="ECO:0007669"/>
    <property type="project" value="UniProtKB-KW"/>
</dbReference>
<keyword evidence="5 6" id="KW-0624">Polysaccharide degradation</keyword>
<feature type="active site" evidence="7">
    <location>
        <position position="717"/>
    </location>
</feature>
<feature type="signal peptide" evidence="8">
    <location>
        <begin position="1"/>
        <end position="26"/>
    </location>
</feature>
<dbReference type="PROSITE" id="PS00698">
    <property type="entry name" value="GH9_3"/>
    <property type="match status" value="1"/>
</dbReference>
<evidence type="ECO:0000256" key="2">
    <source>
        <dbReference type="ARBA" id="ARBA00022801"/>
    </source>
</evidence>
<dbReference type="PROSITE" id="PS00592">
    <property type="entry name" value="GH9_2"/>
    <property type="match status" value="1"/>
</dbReference>
<dbReference type="InterPro" id="IPR003305">
    <property type="entry name" value="CenC_carb-bd"/>
</dbReference>
<dbReference type="SUPFAM" id="SSF49785">
    <property type="entry name" value="Galactose-binding domain-like"/>
    <property type="match status" value="1"/>
</dbReference>
<keyword evidence="4 6" id="KW-0326">Glycosidase</keyword>
<dbReference type="Proteomes" id="UP001141259">
    <property type="component" value="Unassembled WGS sequence"/>
</dbReference>
<reference evidence="13" key="1">
    <citation type="submission" date="2022-08" db="EMBL/GenBank/DDBJ databases">
        <authorList>
            <person name="Tistechok S."/>
            <person name="Samborskyy M."/>
            <person name="Roman I."/>
        </authorList>
    </citation>
    <scope>NUCLEOTIDE SEQUENCE</scope>
    <source>
        <strain evidence="13">DSM 103496</strain>
    </source>
</reference>
<keyword evidence="8" id="KW-0136">Cellulose degradation</keyword>
<dbReference type="Gene3D" id="1.50.10.10">
    <property type="match status" value="1"/>
</dbReference>
<accession>A0A9X3A762</accession>
<evidence type="ECO:0000313" key="14">
    <source>
        <dbReference type="Proteomes" id="UP001141259"/>
    </source>
</evidence>
<evidence type="ECO:0000256" key="3">
    <source>
        <dbReference type="ARBA" id="ARBA00023277"/>
    </source>
</evidence>
<dbReference type="SUPFAM" id="SSF81296">
    <property type="entry name" value="E set domains"/>
    <property type="match status" value="1"/>
</dbReference>
<dbReference type="InterPro" id="IPR018221">
    <property type="entry name" value="Glyco_hydro_9_His_AS"/>
</dbReference>
<dbReference type="EMBL" id="JANYMP010000041">
    <property type="protein sequence ID" value="MCS7484078.1"/>
    <property type="molecule type" value="Genomic_DNA"/>
</dbReference>
<comment type="caution">
    <text evidence="13">The sequence shown here is derived from an EMBL/GenBank/DDBJ whole genome shotgun (WGS) entry which is preliminary data.</text>
</comment>
<dbReference type="Pfam" id="PF02927">
    <property type="entry name" value="CelD_N"/>
    <property type="match status" value="1"/>
</dbReference>
<comment type="similarity">
    <text evidence="1 6 8">Belongs to the glycosyl hydrolase 9 (cellulase E) family.</text>
</comment>
<keyword evidence="2 6" id="KW-0378">Hydrolase</keyword>
<dbReference type="Pfam" id="PF02018">
    <property type="entry name" value="CBM_4_9"/>
    <property type="match status" value="1"/>
</dbReference>
<evidence type="ECO:0000256" key="4">
    <source>
        <dbReference type="ARBA" id="ARBA00023295"/>
    </source>
</evidence>
<feature type="domain" description="Glycoside hydrolase family 9" evidence="10">
    <location>
        <begin position="271"/>
        <end position="729"/>
    </location>
</feature>
<feature type="active site" evidence="6">
    <location>
        <position position="660"/>
    </location>
</feature>
<gene>
    <name evidence="13" type="ORF">NZH93_45210</name>
</gene>